<dbReference type="InterPro" id="IPR046347">
    <property type="entry name" value="bZIP_sf"/>
</dbReference>
<feature type="region of interest" description="Disordered" evidence="1">
    <location>
        <begin position="220"/>
        <end position="259"/>
    </location>
</feature>
<dbReference type="PROSITE" id="PS00036">
    <property type="entry name" value="BZIP_BASIC"/>
    <property type="match status" value="1"/>
</dbReference>
<keyword evidence="4" id="KW-1185">Reference proteome</keyword>
<dbReference type="PROSITE" id="PS50217">
    <property type="entry name" value="BZIP"/>
    <property type="match status" value="1"/>
</dbReference>
<feature type="compositionally biased region" description="Pro residues" evidence="1">
    <location>
        <begin position="57"/>
        <end position="75"/>
    </location>
</feature>
<dbReference type="InterPro" id="IPR004827">
    <property type="entry name" value="bZIP"/>
</dbReference>
<feature type="compositionally biased region" description="Low complexity" evidence="1">
    <location>
        <begin position="220"/>
        <end position="231"/>
    </location>
</feature>
<dbReference type="OrthoDB" id="551672at2759"/>
<feature type="compositionally biased region" description="Low complexity" evidence="1">
    <location>
        <begin position="156"/>
        <end position="166"/>
    </location>
</feature>
<sequence length="539" mass="57135">MEDAELLMDDFLFPETDAFALPLLDLDPDGALLTPAELARSQTHQQLARDLPFPAADEPPTPTPTPTPTPQPQPASPVGTDDGSTDAEVSTPPPAFLQAQQAAPGMQADAASSPAARGALLGCAVSTHSPLPSEHKLLAPKLLAPRGSTHSHVIGSSATTPPASAAKQVQTSKTAPTPMPFPGALPYAMPVAYFPPLNANQKRPFPQVLPGATSPSAMAAAASASAAPTAADNDPNAKKSKREIRQMKNRESANKSRLRRKAQLATLTTEVTELKKKEHELQTIIAGLRAENKSLLDQNTFLRSLVTSCKQEPSSSPSSHTMAAFASLPPPVEQSCVTLNMLESGKMEVDGEALPSDMELVSTRPGKRRAVTSTLSTASLAVCASVFGITICADYDGGAVDSDNVRGVGRVLHEAPTACGMEGCSTDGSLSVVGYMVAAVRSWWQFVSSSELVFGVLLNVLSFIAIVAVYQLWQSHSAGEWSWKCPMLSQPERRSSHRQAGYAPKTASSSGSEKNKRENNVRLREKLLRSKNSSQDAIM</sequence>
<accession>A0A9W6YJ90</accession>
<feature type="domain" description="BZIP" evidence="2">
    <location>
        <begin position="239"/>
        <end position="295"/>
    </location>
</feature>
<evidence type="ECO:0000256" key="1">
    <source>
        <dbReference type="SAM" id="MobiDB-lite"/>
    </source>
</evidence>
<dbReference type="EMBL" id="BSXW01012482">
    <property type="protein sequence ID" value="GMF65557.1"/>
    <property type="molecule type" value="Genomic_DNA"/>
</dbReference>
<organism evidence="3 4">
    <name type="scientific">Phytophthora lilii</name>
    <dbReference type="NCBI Taxonomy" id="2077276"/>
    <lineage>
        <taxon>Eukaryota</taxon>
        <taxon>Sar</taxon>
        <taxon>Stramenopiles</taxon>
        <taxon>Oomycota</taxon>
        <taxon>Peronosporomycetes</taxon>
        <taxon>Peronosporales</taxon>
        <taxon>Peronosporaceae</taxon>
        <taxon>Phytophthora</taxon>
    </lineage>
</organism>
<dbReference type="PANTHER" id="PTHR45967">
    <property type="entry name" value="G-BOX-BINDING FACTOR 3-RELATED"/>
    <property type="match status" value="1"/>
</dbReference>
<feature type="compositionally biased region" description="Basic and acidic residues" evidence="1">
    <location>
        <begin position="513"/>
        <end position="528"/>
    </location>
</feature>
<dbReference type="SMART" id="SM00338">
    <property type="entry name" value="BRLZ"/>
    <property type="match status" value="1"/>
</dbReference>
<feature type="compositionally biased region" description="Basic and acidic residues" evidence="1">
    <location>
        <begin position="243"/>
        <end position="254"/>
    </location>
</feature>
<feature type="region of interest" description="Disordered" evidence="1">
    <location>
        <begin position="147"/>
        <end position="176"/>
    </location>
</feature>
<feature type="compositionally biased region" description="Polar residues" evidence="1">
    <location>
        <begin position="530"/>
        <end position="539"/>
    </location>
</feature>
<evidence type="ECO:0000313" key="4">
    <source>
        <dbReference type="Proteomes" id="UP001165083"/>
    </source>
</evidence>
<dbReference type="CDD" id="cd14686">
    <property type="entry name" value="bZIP"/>
    <property type="match status" value="1"/>
</dbReference>
<feature type="region of interest" description="Disordered" evidence="1">
    <location>
        <begin position="41"/>
        <end position="92"/>
    </location>
</feature>
<feature type="region of interest" description="Disordered" evidence="1">
    <location>
        <begin position="494"/>
        <end position="539"/>
    </location>
</feature>
<dbReference type="Pfam" id="PF00170">
    <property type="entry name" value="bZIP_1"/>
    <property type="match status" value="1"/>
</dbReference>
<proteinExistence type="predicted"/>
<dbReference type="AlphaFoldDB" id="A0A9W6YJ90"/>
<comment type="caution">
    <text evidence="3">The sequence shown here is derived from an EMBL/GenBank/DDBJ whole genome shotgun (WGS) entry which is preliminary data.</text>
</comment>
<dbReference type="GO" id="GO:0043565">
    <property type="term" value="F:sequence-specific DNA binding"/>
    <property type="evidence" value="ECO:0007669"/>
    <property type="project" value="InterPro"/>
</dbReference>
<dbReference type="Gene3D" id="1.20.5.170">
    <property type="match status" value="1"/>
</dbReference>
<protein>
    <submittedName>
        <fullName evidence="3">Unnamed protein product</fullName>
    </submittedName>
</protein>
<name>A0A9W6YJ90_9STRA</name>
<evidence type="ECO:0000313" key="3">
    <source>
        <dbReference type="EMBL" id="GMF65557.1"/>
    </source>
</evidence>
<reference evidence="3" key="1">
    <citation type="submission" date="2023-04" db="EMBL/GenBank/DDBJ databases">
        <title>Phytophthora lilii NBRC 32176.</title>
        <authorList>
            <person name="Ichikawa N."/>
            <person name="Sato H."/>
            <person name="Tonouchi N."/>
        </authorList>
    </citation>
    <scope>NUCLEOTIDE SEQUENCE</scope>
    <source>
        <strain evidence="3">NBRC 32176</strain>
    </source>
</reference>
<dbReference type="GO" id="GO:0003700">
    <property type="term" value="F:DNA-binding transcription factor activity"/>
    <property type="evidence" value="ECO:0007669"/>
    <property type="project" value="InterPro"/>
</dbReference>
<dbReference type="PANTHER" id="PTHR45967:SF38">
    <property type="entry name" value="G-BOX-BINDING FACTOR 2"/>
    <property type="match status" value="1"/>
</dbReference>
<gene>
    <name evidence="3" type="ORF">Plil01_001820000</name>
</gene>
<dbReference type="SUPFAM" id="SSF57959">
    <property type="entry name" value="Leucine zipper domain"/>
    <property type="match status" value="1"/>
</dbReference>
<dbReference type="Proteomes" id="UP001165083">
    <property type="component" value="Unassembled WGS sequence"/>
</dbReference>
<evidence type="ECO:0000259" key="2">
    <source>
        <dbReference type="PROSITE" id="PS50217"/>
    </source>
</evidence>
<dbReference type="InterPro" id="IPR044827">
    <property type="entry name" value="GBF-like"/>
</dbReference>